<comment type="subcellular location">
    <subcellularLocation>
        <location evidence="6">Cytoplasm</location>
    </subcellularLocation>
</comment>
<keyword evidence="3 6" id="KW-0819">tRNA processing</keyword>
<dbReference type="VEuPathDB" id="PiroplasmaDB:BMR1_03g01400"/>
<evidence type="ECO:0000256" key="6">
    <source>
        <dbReference type="HAMAP-Rule" id="MF_03218"/>
    </source>
</evidence>
<dbReference type="PANTHER" id="PTHR43530:SF1">
    <property type="entry name" value="QUEUINE TRNA-RIBOSYLTRANSFERASE CATALYTIC SUBUNIT 1"/>
    <property type="match status" value="1"/>
</dbReference>
<keyword evidence="9" id="KW-1185">Reference proteome</keyword>
<dbReference type="GO" id="GO:0008479">
    <property type="term" value="F:tRNA-guanosine(34) queuine transglycosylase activity"/>
    <property type="evidence" value="ECO:0007669"/>
    <property type="project" value="UniProtKB-UniRule"/>
</dbReference>
<comment type="cofactor">
    <cofactor evidence="6">
        <name>Zn(2+)</name>
        <dbReference type="ChEBI" id="CHEBI:29105"/>
    </cofactor>
</comment>
<comment type="subunit">
    <text evidence="6">Heterodimer of a catalytic subunit and an accessory subunit.</text>
</comment>
<evidence type="ECO:0000256" key="1">
    <source>
        <dbReference type="ARBA" id="ARBA00022676"/>
    </source>
</evidence>
<evidence type="ECO:0000313" key="8">
    <source>
        <dbReference type="EMBL" id="CTQ40879.1"/>
    </source>
</evidence>
<evidence type="ECO:0000313" key="9">
    <source>
        <dbReference type="Proteomes" id="UP000002899"/>
    </source>
</evidence>
<dbReference type="SUPFAM" id="SSF51713">
    <property type="entry name" value="tRNA-guanine transglycosylase"/>
    <property type="match status" value="1"/>
</dbReference>
<evidence type="ECO:0000259" key="7">
    <source>
        <dbReference type="Pfam" id="PF01702"/>
    </source>
</evidence>
<accession>A0A0K3AMB5</accession>
<comment type="similarity">
    <text evidence="6">Belongs to the queuine tRNA-ribosyltransferase family.</text>
</comment>
<dbReference type="KEGG" id="bmic:BMR1_03g01400"/>
<feature type="binding site" evidence="6">
    <location>
        <position position="315"/>
    </location>
    <ligand>
        <name>Zn(2+)</name>
        <dbReference type="ChEBI" id="CHEBI:29105"/>
    </ligand>
</feature>
<feature type="binding site" evidence="6">
    <location>
        <position position="345"/>
    </location>
    <ligand>
        <name>Zn(2+)</name>
        <dbReference type="ChEBI" id="CHEBI:29105"/>
    </ligand>
</feature>
<evidence type="ECO:0000256" key="2">
    <source>
        <dbReference type="ARBA" id="ARBA00022679"/>
    </source>
</evidence>
<keyword evidence="5 6" id="KW-0862">Zinc</keyword>
<reference evidence="8 9" key="3">
    <citation type="journal article" date="2016" name="Sci. Rep.">
        <title>Genome-wide diversity and gene expression profiling of Babesia microti isolates identify polymorphic genes that mediate host-pathogen interactions.</title>
        <authorList>
            <person name="Silva J.C."/>
            <person name="Cornillot E."/>
            <person name="McCracken C."/>
            <person name="Usmani-Brown S."/>
            <person name="Dwivedi A."/>
            <person name="Ifeonu O.O."/>
            <person name="Crabtree J."/>
            <person name="Gotia H.T."/>
            <person name="Virji A.Z."/>
            <person name="Reynes C."/>
            <person name="Colinge J."/>
            <person name="Kumar V."/>
            <person name="Lawres L."/>
            <person name="Pazzi J.E."/>
            <person name="Pablo J.V."/>
            <person name="Hung C."/>
            <person name="Brancato J."/>
            <person name="Kumari P."/>
            <person name="Orvis J."/>
            <person name="Tretina K."/>
            <person name="Chibucos M."/>
            <person name="Ott S."/>
            <person name="Sadzewicz L."/>
            <person name="Sengamalay N."/>
            <person name="Shetty A.C."/>
            <person name="Su Q."/>
            <person name="Tallon L."/>
            <person name="Fraser C.M."/>
            <person name="Frutos R."/>
            <person name="Molina D.M."/>
            <person name="Krause P.J."/>
            <person name="Ben Mamoun C."/>
        </authorList>
    </citation>
    <scope>NUCLEOTIDE SEQUENCE [LARGE SCALE GENOMIC DNA]</scope>
    <source>
        <strain evidence="8 9">RI</strain>
    </source>
</reference>
<reference evidence="8 9" key="2">
    <citation type="journal article" date="2013" name="PLoS ONE">
        <title>Whole genome mapping and re-organization of the nuclear and mitochondrial genomes of Babesia microti isolates.</title>
        <authorList>
            <person name="Cornillot E."/>
            <person name="Dassouli A."/>
            <person name="Garg A."/>
            <person name="Pachikara N."/>
            <person name="Randazzo S."/>
            <person name="Depoix D."/>
            <person name="Carcy B."/>
            <person name="Delbecq S."/>
            <person name="Frutos R."/>
            <person name="Silva J.C."/>
            <person name="Sutton R."/>
            <person name="Krause P.J."/>
            <person name="Mamoun C.B."/>
        </authorList>
    </citation>
    <scope>NUCLEOTIDE SEQUENCE [LARGE SCALE GENOMIC DNA]</scope>
    <source>
        <strain evidence="8 9">RI</strain>
    </source>
</reference>
<dbReference type="InterPro" id="IPR036511">
    <property type="entry name" value="TGT-like_sf"/>
</dbReference>
<keyword evidence="2 6" id="KW-0808">Transferase</keyword>
<feature type="domain" description="tRNA-guanine(15) transglycosylase-like" evidence="7">
    <location>
        <begin position="19"/>
        <end position="377"/>
    </location>
</feature>
<comment type="function">
    <text evidence="6">Catalytic subunit of the queuine tRNA-ribosyltransferase (TGT) that catalyzes the base-exchange of a guanine (G) residue with queuine (Q) at position 34 (anticodon wobble position) in tRNAs with GU(N) anticodons (tRNA-Asp, -Asn, -His and -Tyr), resulting in the hypermodified nucleoside queuosine (7-(((4,5-cis-dihydroxy-2-cyclopenten-1-yl)amino)methyl)-7-deazaguanosine). Catalysis occurs through a double-displacement mechanism. The nucleophile active site attacks the C1' of nucleotide 34 to detach the guanine base from the RNA, forming a covalent enzyme-RNA intermediate. The proton acceptor active site deprotonates the incoming queuine, allowing a nucleophilic attack on the C1' of the ribose to form the product.</text>
</comment>
<dbReference type="RefSeq" id="XP_012648890.1">
    <property type="nucleotide sequence ID" value="XM_012793436.1"/>
</dbReference>
<dbReference type="GO" id="GO:0046872">
    <property type="term" value="F:metal ion binding"/>
    <property type="evidence" value="ECO:0007669"/>
    <property type="project" value="UniProtKB-KW"/>
</dbReference>
<feature type="binding site" evidence="6">
    <location>
        <position position="153"/>
    </location>
    <ligand>
        <name>substrate</name>
    </ligand>
</feature>
<dbReference type="GeneID" id="24424915"/>
<dbReference type="Pfam" id="PF01702">
    <property type="entry name" value="TGT"/>
    <property type="match status" value="1"/>
</dbReference>
<feature type="binding site" evidence="6">
    <location>
        <position position="320"/>
    </location>
    <ligand>
        <name>Zn(2+)</name>
        <dbReference type="ChEBI" id="CHEBI:29105"/>
    </ligand>
</feature>
<dbReference type="AlphaFoldDB" id="A0A0K3AMB5"/>
<evidence type="ECO:0000256" key="4">
    <source>
        <dbReference type="ARBA" id="ARBA00022723"/>
    </source>
</evidence>
<feature type="binding site" evidence="6">
    <location>
        <begin position="98"/>
        <end position="102"/>
    </location>
    <ligand>
        <name>substrate</name>
    </ligand>
</feature>
<sequence>MEGSSIPLAFNVVKKCSTSRARLGILKLPHGTVTTPIFMPVGTKGSLKGLTTEQISETGCKLMLCNTYHLANEPGGEMVDQAGGIHDFMNWSGNVLTDSGGFQMVSLSKICNISEEGVTFESVYRPGDKILLTPEESINIQNLIGADIIMALDDVVDIKETDHQRFVQATDRTTRWLDRCIAAHKKPDRQALFPIVQGGLSHELRIKSLTELKKRNMLGYAIGGLSGGEEKDKFWKIVNLCTSEEHGLPETKPRYLMGVGYPVDVVVCIALGVDMFDCVYPSRTARFYTALTRQGPKRLKNSRYKGYDGPIEIDCNCYTCKNYSIGAIRALIGKDIVSFRLITLHNIHFMIQLCRDAQYAIKNDIFAEFAVRFISNYLGNDDSYSNGVGGGEVDFSWVSDALGSVKINFNNNF</sequence>
<keyword evidence="4 6" id="KW-0479">Metal-binding</keyword>
<dbReference type="Gene3D" id="3.20.20.105">
    <property type="entry name" value="Queuine tRNA-ribosyltransferase-like"/>
    <property type="match status" value="1"/>
</dbReference>
<feature type="binding site" evidence="6">
    <location>
        <position position="317"/>
    </location>
    <ligand>
        <name>Zn(2+)</name>
        <dbReference type="ChEBI" id="CHEBI:29105"/>
    </ligand>
</feature>
<feature type="active site" description="Nucleophile" evidence="6">
    <location>
        <position position="277"/>
    </location>
</feature>
<keyword evidence="1 6" id="KW-0328">Glycosyltransferase</keyword>
<comment type="caution">
    <text evidence="6">Lacks conserved residue(s) required for the propagation of feature annotation.</text>
</comment>
<reference evidence="8 9" key="1">
    <citation type="journal article" date="2012" name="Nucleic Acids Res.">
        <title>Sequencing of the smallest Apicomplexan genome from the human pathogen Babesia microti.</title>
        <authorList>
            <person name="Cornillot E."/>
            <person name="Hadj-Kaddour K."/>
            <person name="Dassouli A."/>
            <person name="Noel B."/>
            <person name="Ranwez V."/>
            <person name="Vacherie B."/>
            <person name="Augagneur Y."/>
            <person name="Bres V."/>
            <person name="Duclos A."/>
            <person name="Randazzo S."/>
            <person name="Carcy B."/>
            <person name="Debierre-Grockiego F."/>
            <person name="Delbecq S."/>
            <person name="Moubri-Menage K."/>
            <person name="Shams-Eldin H."/>
            <person name="Usmani-Brown S."/>
            <person name="Bringaud F."/>
            <person name="Wincker P."/>
            <person name="Vivares C.P."/>
            <person name="Schwarz R.T."/>
            <person name="Schetters T.P."/>
            <person name="Krause P.J."/>
            <person name="Gorenflot A."/>
            <person name="Berry V."/>
            <person name="Barbe V."/>
            <person name="Ben Mamoun C."/>
        </authorList>
    </citation>
    <scope>NUCLEOTIDE SEQUENCE [LARGE SCALE GENOMIC DNA]</scope>
    <source>
        <strain evidence="8 9">RI</strain>
    </source>
</reference>
<dbReference type="EC" id="2.4.2.64" evidence="6"/>
<feature type="region of interest" description="RNA binding" evidence="6">
    <location>
        <begin position="258"/>
        <end position="264"/>
    </location>
</feature>
<evidence type="ECO:0000256" key="3">
    <source>
        <dbReference type="ARBA" id="ARBA00022694"/>
    </source>
</evidence>
<feature type="binding site" evidence="6">
    <location>
        <position position="197"/>
    </location>
    <ligand>
        <name>substrate</name>
    </ligand>
</feature>
<name>A0A0K3AMB5_BABMR</name>
<proteinExistence type="inferred from homology"/>
<dbReference type="PANTHER" id="PTHR43530">
    <property type="entry name" value="QUEUINE TRNA-RIBOSYLTRANSFERASE CATALYTIC SUBUNIT 1"/>
    <property type="match status" value="1"/>
</dbReference>
<dbReference type="InterPro" id="IPR004803">
    <property type="entry name" value="TGT"/>
</dbReference>
<dbReference type="GO" id="GO:0005829">
    <property type="term" value="C:cytosol"/>
    <property type="evidence" value="ECO:0007669"/>
    <property type="project" value="TreeGrafter"/>
</dbReference>
<dbReference type="GO" id="GO:0006400">
    <property type="term" value="P:tRNA modification"/>
    <property type="evidence" value="ECO:0007669"/>
    <property type="project" value="InterPro"/>
</dbReference>
<dbReference type="InterPro" id="IPR002616">
    <property type="entry name" value="tRNA_ribo_trans-like"/>
</dbReference>
<keyword evidence="6" id="KW-0963">Cytoplasm</keyword>
<dbReference type="HAMAP" id="MF_00168">
    <property type="entry name" value="Q_tRNA_Tgt"/>
    <property type="match status" value="1"/>
</dbReference>
<comment type="catalytic activity">
    <reaction evidence="6">
        <text>guanosine(34) in tRNA + queuine = queuosine(34) in tRNA + guanine</text>
        <dbReference type="Rhea" id="RHEA:16633"/>
        <dbReference type="Rhea" id="RHEA-COMP:10341"/>
        <dbReference type="Rhea" id="RHEA-COMP:18571"/>
        <dbReference type="ChEBI" id="CHEBI:16235"/>
        <dbReference type="ChEBI" id="CHEBI:17433"/>
        <dbReference type="ChEBI" id="CHEBI:74269"/>
        <dbReference type="ChEBI" id="CHEBI:194431"/>
        <dbReference type="EC" id="2.4.2.64"/>
    </reaction>
</comment>
<organism evidence="8 9">
    <name type="scientific">Babesia microti (strain RI)</name>
    <dbReference type="NCBI Taxonomy" id="1133968"/>
    <lineage>
        <taxon>Eukaryota</taxon>
        <taxon>Sar</taxon>
        <taxon>Alveolata</taxon>
        <taxon>Apicomplexa</taxon>
        <taxon>Aconoidasida</taxon>
        <taxon>Piroplasmida</taxon>
        <taxon>Babesiidae</taxon>
        <taxon>Babesia</taxon>
    </lineage>
</organism>
<dbReference type="NCBIfam" id="TIGR00449">
    <property type="entry name" value="tgt_general"/>
    <property type="match status" value="1"/>
</dbReference>
<dbReference type="Proteomes" id="UP000002899">
    <property type="component" value="Chromosome III"/>
</dbReference>
<dbReference type="OMA" id="IDLFDCV"/>
<feature type="active site" description="Proton acceptor" evidence="6">
    <location>
        <position position="98"/>
    </location>
</feature>
<dbReference type="OrthoDB" id="10249838at2759"/>
<dbReference type="NCBIfam" id="TIGR00430">
    <property type="entry name" value="Q_tRNA_tgt"/>
    <property type="match status" value="1"/>
</dbReference>
<protein>
    <recommendedName>
        <fullName evidence="6">Queuine tRNA-ribosyltransferase catalytic subunit 1</fullName>
        <ecNumber evidence="6">2.4.2.64</ecNumber>
    </recommendedName>
    <alternativeName>
        <fullName evidence="6">Guanine insertion enzyme</fullName>
    </alternativeName>
    <alternativeName>
        <fullName evidence="6">tRNA-guanine transglycosylase</fullName>
    </alternativeName>
</protein>
<dbReference type="EMBL" id="LN871598">
    <property type="protein sequence ID" value="CTQ40879.1"/>
    <property type="molecule type" value="Genomic_DNA"/>
</dbReference>
<feature type="binding site" evidence="6">
    <location>
        <position position="224"/>
    </location>
    <ligand>
        <name>substrate</name>
    </ligand>
</feature>
<evidence type="ECO:0000256" key="5">
    <source>
        <dbReference type="ARBA" id="ARBA00022833"/>
    </source>
</evidence>
<gene>
    <name evidence="8" type="ORF">BMR1_03g01400</name>
</gene>